<dbReference type="Pfam" id="PF01435">
    <property type="entry name" value="Peptidase_M48"/>
    <property type="match status" value="1"/>
</dbReference>
<keyword evidence="6 10" id="KW-0862">Zinc</keyword>
<dbReference type="OrthoDB" id="9810445at2"/>
<dbReference type="GO" id="GO:0004222">
    <property type="term" value="F:metalloendopeptidase activity"/>
    <property type="evidence" value="ECO:0007669"/>
    <property type="project" value="InterPro"/>
</dbReference>
<keyword evidence="1" id="KW-1003">Cell membrane</keyword>
<evidence type="ECO:0000256" key="6">
    <source>
        <dbReference type="ARBA" id="ARBA00022833"/>
    </source>
</evidence>
<evidence type="ECO:0000256" key="1">
    <source>
        <dbReference type="ARBA" id="ARBA00022475"/>
    </source>
</evidence>
<evidence type="ECO:0000256" key="2">
    <source>
        <dbReference type="ARBA" id="ARBA00022670"/>
    </source>
</evidence>
<dbReference type="GO" id="GO:0046872">
    <property type="term" value="F:metal ion binding"/>
    <property type="evidence" value="ECO:0007669"/>
    <property type="project" value="UniProtKB-KW"/>
</dbReference>
<comment type="cofactor">
    <cofactor evidence="10">
        <name>Zn(2+)</name>
        <dbReference type="ChEBI" id="CHEBI:29105"/>
    </cofactor>
    <text evidence="10">Binds 1 zinc ion per subunit.</text>
</comment>
<evidence type="ECO:0000256" key="9">
    <source>
        <dbReference type="ARBA" id="ARBA00023136"/>
    </source>
</evidence>
<proteinExistence type="inferred from homology"/>
<dbReference type="InterPro" id="IPR050083">
    <property type="entry name" value="HtpX_protease"/>
</dbReference>
<evidence type="ECO:0000259" key="11">
    <source>
        <dbReference type="Pfam" id="PF01435"/>
    </source>
</evidence>
<dbReference type="EMBL" id="MCHY01000002">
    <property type="protein sequence ID" value="RKD26783.1"/>
    <property type="molecule type" value="Genomic_DNA"/>
</dbReference>
<accession>A0A419SQN7</accession>
<gene>
    <name evidence="12" type="ORF">BEP19_16425</name>
</gene>
<evidence type="ECO:0000256" key="8">
    <source>
        <dbReference type="ARBA" id="ARBA00023049"/>
    </source>
</evidence>
<keyword evidence="5 10" id="KW-0378">Hydrolase</keyword>
<evidence type="ECO:0000313" key="12">
    <source>
        <dbReference type="EMBL" id="RKD26783.1"/>
    </source>
</evidence>
<evidence type="ECO:0000256" key="3">
    <source>
        <dbReference type="ARBA" id="ARBA00022692"/>
    </source>
</evidence>
<evidence type="ECO:0000313" key="13">
    <source>
        <dbReference type="Proteomes" id="UP000284219"/>
    </source>
</evidence>
<sequence>MIKLPFRYALSSLYAKLIIDDVFLALQTAAAFNWQQYLIFLDPAMQYTYQQRTRELTMMTPLSNESETVEEKLGLDEETVRLVKEVCIDLKAGEVTVILWNKMNAGYVFRRILLPANWKELLTEQELKAVVGHELGHLKMGADAMVPMRIVNRIGDELLYTLLPIQATGYFLLLMSLISQNPAYLKALSLTFLFRLGYLLIENLFSRKDEYKADRYGKKVSSAEAMITALKKLERGAKTEAFENLGKLPNSKQWYYHWLLKKDTGRFRESMLDHPFLHKRIKALRA</sequence>
<comment type="similarity">
    <text evidence="10">Belongs to the peptidase M48 family.</text>
</comment>
<dbReference type="Proteomes" id="UP000284219">
    <property type="component" value="Unassembled WGS sequence"/>
</dbReference>
<protein>
    <recommendedName>
        <fullName evidence="11">Peptidase M48 domain-containing protein</fullName>
    </recommendedName>
</protein>
<organism evidence="12 13">
    <name type="scientific">Ammoniphilus oxalaticus</name>
    <dbReference type="NCBI Taxonomy" id="66863"/>
    <lineage>
        <taxon>Bacteria</taxon>
        <taxon>Bacillati</taxon>
        <taxon>Bacillota</taxon>
        <taxon>Bacilli</taxon>
        <taxon>Bacillales</taxon>
        <taxon>Paenibacillaceae</taxon>
        <taxon>Aneurinibacillus group</taxon>
        <taxon>Ammoniphilus</taxon>
    </lineage>
</organism>
<dbReference type="PANTHER" id="PTHR43221:SF2">
    <property type="entry name" value="PROTEASE HTPX HOMOLOG"/>
    <property type="match status" value="1"/>
</dbReference>
<feature type="domain" description="Peptidase M48" evidence="11">
    <location>
        <begin position="94"/>
        <end position="285"/>
    </location>
</feature>
<dbReference type="Gene3D" id="3.30.2010.10">
    <property type="entry name" value="Metalloproteases ('zincins'), catalytic domain"/>
    <property type="match status" value="1"/>
</dbReference>
<name>A0A419SQN7_9BACL</name>
<keyword evidence="7" id="KW-1133">Transmembrane helix</keyword>
<dbReference type="AlphaFoldDB" id="A0A419SQN7"/>
<dbReference type="PANTHER" id="PTHR43221">
    <property type="entry name" value="PROTEASE HTPX"/>
    <property type="match status" value="1"/>
</dbReference>
<evidence type="ECO:0000256" key="5">
    <source>
        <dbReference type="ARBA" id="ARBA00022801"/>
    </source>
</evidence>
<comment type="caution">
    <text evidence="12">The sequence shown here is derived from an EMBL/GenBank/DDBJ whole genome shotgun (WGS) entry which is preliminary data.</text>
</comment>
<keyword evidence="2 10" id="KW-0645">Protease</keyword>
<dbReference type="GO" id="GO:0006508">
    <property type="term" value="P:proteolysis"/>
    <property type="evidence" value="ECO:0007669"/>
    <property type="project" value="UniProtKB-KW"/>
</dbReference>
<evidence type="ECO:0000256" key="4">
    <source>
        <dbReference type="ARBA" id="ARBA00022723"/>
    </source>
</evidence>
<keyword evidence="3" id="KW-0812">Transmembrane</keyword>
<dbReference type="RefSeq" id="WP_120188067.1">
    <property type="nucleotide sequence ID" value="NZ_MCHY01000002.1"/>
</dbReference>
<evidence type="ECO:0000256" key="10">
    <source>
        <dbReference type="RuleBase" id="RU003983"/>
    </source>
</evidence>
<keyword evidence="13" id="KW-1185">Reference proteome</keyword>
<evidence type="ECO:0000256" key="7">
    <source>
        <dbReference type="ARBA" id="ARBA00022989"/>
    </source>
</evidence>
<dbReference type="InterPro" id="IPR001915">
    <property type="entry name" value="Peptidase_M48"/>
</dbReference>
<reference evidence="12 13" key="1">
    <citation type="submission" date="2016-08" db="EMBL/GenBank/DDBJ databases">
        <title>Novel Firmicute Genomes.</title>
        <authorList>
            <person name="Poppleton D.I."/>
            <person name="Gribaldo S."/>
        </authorList>
    </citation>
    <scope>NUCLEOTIDE SEQUENCE [LARGE SCALE GENOMIC DNA]</scope>
    <source>
        <strain evidence="12 13">RAOx-1</strain>
    </source>
</reference>
<keyword evidence="8 10" id="KW-0482">Metalloprotease</keyword>
<keyword evidence="9" id="KW-0472">Membrane</keyword>
<keyword evidence="4" id="KW-0479">Metal-binding</keyword>